<gene>
    <name evidence="1" type="ORF">R1flu_020026</name>
</gene>
<proteinExistence type="predicted"/>
<dbReference type="Proteomes" id="UP001605036">
    <property type="component" value="Unassembled WGS sequence"/>
</dbReference>
<evidence type="ECO:0000313" key="1">
    <source>
        <dbReference type="EMBL" id="KAL2651898.1"/>
    </source>
</evidence>
<comment type="caution">
    <text evidence="1">The sequence shown here is derived from an EMBL/GenBank/DDBJ whole genome shotgun (WGS) entry which is preliminary data.</text>
</comment>
<accession>A0ABD1ZKC2</accession>
<organism evidence="1 2">
    <name type="scientific">Riccia fluitans</name>
    <dbReference type="NCBI Taxonomy" id="41844"/>
    <lineage>
        <taxon>Eukaryota</taxon>
        <taxon>Viridiplantae</taxon>
        <taxon>Streptophyta</taxon>
        <taxon>Embryophyta</taxon>
        <taxon>Marchantiophyta</taxon>
        <taxon>Marchantiopsida</taxon>
        <taxon>Marchantiidae</taxon>
        <taxon>Marchantiales</taxon>
        <taxon>Ricciaceae</taxon>
        <taxon>Riccia</taxon>
    </lineage>
</organism>
<reference evidence="1 2" key="1">
    <citation type="submission" date="2024-09" db="EMBL/GenBank/DDBJ databases">
        <title>Chromosome-scale assembly of Riccia fluitans.</title>
        <authorList>
            <person name="Paukszto L."/>
            <person name="Sawicki J."/>
            <person name="Karawczyk K."/>
            <person name="Piernik-Szablinska J."/>
            <person name="Szczecinska M."/>
            <person name="Mazdziarz M."/>
        </authorList>
    </citation>
    <scope>NUCLEOTIDE SEQUENCE [LARGE SCALE GENOMIC DNA]</scope>
    <source>
        <strain evidence="1">Rf_01</strain>
        <tissue evidence="1">Aerial parts of the thallus</tissue>
    </source>
</reference>
<dbReference type="AlphaFoldDB" id="A0ABD1ZKC2"/>
<protein>
    <submittedName>
        <fullName evidence="1">Uncharacterized protein</fullName>
    </submittedName>
</protein>
<keyword evidence="2" id="KW-1185">Reference proteome</keyword>
<evidence type="ECO:0000313" key="2">
    <source>
        <dbReference type="Proteomes" id="UP001605036"/>
    </source>
</evidence>
<sequence length="184" mass="20581">MALAATGQMCTAQGEETSIRAENFPAARAESCRRDQSPIRSDRTCTDSSAQLRFGRSRVGEFPDTERWVKFDTESQTHELVPVQFRVLRRRERGVGIAPERFRSRHEQESECGDGATQEEFRTNGSEETYSQLKTRGSAFSAELEIAECGLESPVPLNYVSLLPSSIVCLDSRGLYCVPSCYDP</sequence>
<dbReference type="EMBL" id="JBHFFA010000001">
    <property type="protein sequence ID" value="KAL2651898.1"/>
    <property type="molecule type" value="Genomic_DNA"/>
</dbReference>
<name>A0ABD1ZKC2_9MARC</name>